<dbReference type="Gene3D" id="3.30.300.30">
    <property type="match status" value="1"/>
</dbReference>
<dbReference type="Gene3D" id="3.40.50.980">
    <property type="match status" value="2"/>
</dbReference>
<dbReference type="SUPFAM" id="SSF52777">
    <property type="entry name" value="CoA-dependent acyltransferases"/>
    <property type="match status" value="2"/>
</dbReference>
<comment type="cofactor">
    <cofactor evidence="1">
        <name>pantetheine 4'-phosphate</name>
        <dbReference type="ChEBI" id="CHEBI:47942"/>
    </cofactor>
</comment>
<sequence>MDESSSHRRYPALAVQRGMILQTLRHPTVGTDVQQVTIEWDETPDPDAFTTVWRSAAGRHPVLRTAFEIDGEHGVVQVVQPTIVPDLRWRETPLADFLTDDRYEPFNIDRAPLFRVTVLGDRHVVVTFHHAILDGRSTRILLDEVIADYTARRAGRSPEHPYRPPFAEFVRWWGTADSTADEAFWKGYLAGAPMPRPLPGHFDTGGGGAARAEPATHEIVLTQTESDRVRAAAATADAGASVVVNAAWALLRGAYGGVDDVTFAVTRSCRYDSVPDADQIVGCLINTVPLRIRLDPRWTVRRLLADVAARVRQVREHQRTALSSILDQNGLAPDTPLLDSLVVFERQRLPTALAQWGSEPTRRSVRVHRMPGYPLTLHAFDEPQLRLGGVWDRNRLLSVSARRVLEQLRGTVLELADRPDARLCDLDLGAATEATLRNTWNATRRRYPREASIPEVFSARVAEDPDAAALLIGDRTVSYAELHRDSDRLARALIQHGVTPEAPVAVLLPRGETLVQALLAILKAGGAYLPVDPAAPPARVAAMLTRSGTRLLLTTAETATRAAAIVATAVEGAAGIVATAGHDPGPVRMLTVDALSAAAGPPGPPPPVRIHPLQLAYVMHTSGSTGLPKGVGITHRGVLRLVTGPDFARLGPGERLLQLAPTAFDASTWEIWGALLTGAAAVVAPPDPVDLATLTTLLRSGRVTIAFLTAGLFHQLVEEDVGALAQVRQLLTGGDVIDPDAVRATLRARGGLSLVDAYGPTENTTMTSCHVLHDPDQVGDRVPIGRPVPHTSVHVLDPTGRAVPIGVAGELYTGGDGLARGYLGDPAVTARSFVPDPEVPGERLYRTGDLVRWRADGVLEFLGRRDDQVKIRGFRVEPGEVETILRAHPEVTAAVVCVRGDGAERHLAGYVTPAEGTALAGERVRDFLSARLPHYLVPATVTVLDRLPLTVNGKVDRAALPVPDVPGRAPVGAGPSSPTEQRLAELWSRLLPGARQPAGIGRETSFFALGGNSLTVTRMMFRIRETFGVDCGLDEFYRAPTLSATAAAIDAATGATGTAGRTASGPVMRRRARIPVRGEAELPPHLVRLHVGWALWRTVCLRGAGFPIDLLAPLGDAKLAAAADRLVAARTADDPAECAAAESAYSAEFSLAVGRLSAALRAVAGDPRFRAAVAWQNPHALRTGIDALLRRDPVQPVRNTKHRQHETLVASYLQRYCAKNDTIGFFGPVGWARIEPGADIRFDQPPALLAKRTVHLEGWAVVAVLAPYATRLRPWLVPRRMPFLDLAGTTLRVPLAPPVALTDAEAAVLRACDGIRDAIEVAATVIADPASDLRSTREVHQLLAELATAHRIAWQPEVAPHDLAPERSMRARLLRVTDGSVRQPALAALEELCAARDALAAAAGDPHRLAGAMAELETTFTRLAGVPSTRRAGTMYAGRTPVYEECLRAGTVRVGEESLAGIRGALALVLDSARWFTAAGATLYQRLFTDLYRRRAAELGTEVVPFADFWLLAGEALFHPPARLRTLLTNALHRRWADVLALPPDQRRVRLAAADLAPAATAAFPLGRPGWPTAAQHSPDLMRAGTEWVLGELHPGVNTMRYATWVAYHPEVETLRGAMTRDLGGGLVYPAETGQEGGVPTRQSNGLAGPDDLRLVFAPDSFGHDPRNSLRVGECDLVGTTSGLRVRSRDGRLDLELMHVLGDIVGAGLSQLFRILPPAAHSPRVTLDSLVVSRETWTFHAAELAFADTADEALRFHQARAWVGRYDLPRHVFLRCAGERKPVYADLTSLASIDLVSRSIRRARRHGGDEAVVSVTEMLPAPDQLWLTGPDGRYTAELRVVAVDGQGD</sequence>
<dbReference type="InterPro" id="IPR036736">
    <property type="entry name" value="ACP-like_sf"/>
</dbReference>
<comment type="caution">
    <text evidence="5">The sequence shown here is derived from an EMBL/GenBank/DDBJ whole genome shotgun (WGS) entry which is preliminary data.</text>
</comment>
<dbReference type="PANTHER" id="PTHR45527">
    <property type="entry name" value="NONRIBOSOMAL PEPTIDE SYNTHETASE"/>
    <property type="match status" value="1"/>
</dbReference>
<dbReference type="Pfam" id="PF00501">
    <property type="entry name" value="AMP-binding"/>
    <property type="match status" value="1"/>
</dbReference>
<dbReference type="GO" id="GO:0044550">
    <property type="term" value="P:secondary metabolite biosynthetic process"/>
    <property type="evidence" value="ECO:0007669"/>
    <property type="project" value="TreeGrafter"/>
</dbReference>
<keyword evidence="6" id="KW-1185">Reference proteome</keyword>
<dbReference type="Pfam" id="PF00668">
    <property type="entry name" value="Condensation"/>
    <property type="match status" value="1"/>
</dbReference>
<dbReference type="Pfam" id="PF04738">
    <property type="entry name" value="Lant_dehydr_N"/>
    <property type="match status" value="2"/>
</dbReference>
<dbReference type="SMART" id="SM00823">
    <property type="entry name" value="PKS_PP"/>
    <property type="match status" value="1"/>
</dbReference>
<dbReference type="Proteomes" id="UP000578819">
    <property type="component" value="Unassembled WGS sequence"/>
</dbReference>
<dbReference type="InterPro" id="IPR000873">
    <property type="entry name" value="AMP-dep_synth/lig_dom"/>
</dbReference>
<dbReference type="FunFam" id="2.30.38.10:FF:000001">
    <property type="entry name" value="Non-ribosomal peptide synthetase PvdI"/>
    <property type="match status" value="1"/>
</dbReference>
<dbReference type="Pfam" id="PF13193">
    <property type="entry name" value="AMP-binding_C"/>
    <property type="match status" value="1"/>
</dbReference>
<dbReference type="InterPro" id="IPR006827">
    <property type="entry name" value="Lant_deHydtase_N"/>
</dbReference>
<dbReference type="GO" id="GO:0008610">
    <property type="term" value="P:lipid biosynthetic process"/>
    <property type="evidence" value="ECO:0007669"/>
    <property type="project" value="UniProtKB-ARBA"/>
</dbReference>
<evidence type="ECO:0000256" key="3">
    <source>
        <dbReference type="ARBA" id="ARBA00022553"/>
    </source>
</evidence>
<dbReference type="InterPro" id="IPR045851">
    <property type="entry name" value="AMP-bd_C_sf"/>
</dbReference>
<dbReference type="PANTHER" id="PTHR45527:SF1">
    <property type="entry name" value="FATTY ACID SYNTHASE"/>
    <property type="match status" value="1"/>
</dbReference>
<dbReference type="GO" id="GO:0003824">
    <property type="term" value="F:catalytic activity"/>
    <property type="evidence" value="ECO:0007669"/>
    <property type="project" value="InterPro"/>
</dbReference>
<dbReference type="Gene3D" id="2.30.38.10">
    <property type="entry name" value="Luciferase, Domain 3"/>
    <property type="match status" value="1"/>
</dbReference>
<dbReference type="PROSITE" id="PS50075">
    <property type="entry name" value="CARRIER"/>
    <property type="match status" value="1"/>
</dbReference>
<dbReference type="SUPFAM" id="SSF47336">
    <property type="entry name" value="ACP-like"/>
    <property type="match status" value="1"/>
</dbReference>
<keyword evidence="2" id="KW-0596">Phosphopantetheine</keyword>
<dbReference type="InterPro" id="IPR010071">
    <property type="entry name" value="AA_adenyl_dom"/>
</dbReference>
<dbReference type="CDD" id="cd12117">
    <property type="entry name" value="A_NRPS_Srf_like"/>
    <property type="match status" value="1"/>
</dbReference>
<evidence type="ECO:0000256" key="1">
    <source>
        <dbReference type="ARBA" id="ARBA00001957"/>
    </source>
</evidence>
<gene>
    <name evidence="5" type="ORF">FHR38_006337</name>
</gene>
<dbReference type="Gene3D" id="3.30.559.30">
    <property type="entry name" value="Nonribosomal peptide synthetase, condensation domain"/>
    <property type="match status" value="1"/>
</dbReference>
<dbReference type="GO" id="GO:0043041">
    <property type="term" value="P:amino acid activation for nonribosomal peptide biosynthetic process"/>
    <property type="evidence" value="ECO:0007669"/>
    <property type="project" value="TreeGrafter"/>
</dbReference>
<evidence type="ECO:0000313" key="5">
    <source>
        <dbReference type="EMBL" id="MBB4962604.1"/>
    </source>
</evidence>
<dbReference type="PROSITE" id="PS00455">
    <property type="entry name" value="AMP_BINDING"/>
    <property type="match status" value="1"/>
</dbReference>
<dbReference type="Gene3D" id="1.10.1200.10">
    <property type="entry name" value="ACP-like"/>
    <property type="match status" value="1"/>
</dbReference>
<feature type="domain" description="Carrier" evidence="4">
    <location>
        <begin position="974"/>
        <end position="1053"/>
    </location>
</feature>
<dbReference type="GO" id="GO:0005737">
    <property type="term" value="C:cytoplasm"/>
    <property type="evidence" value="ECO:0007669"/>
    <property type="project" value="TreeGrafter"/>
</dbReference>
<keyword evidence="3" id="KW-0597">Phosphoprotein</keyword>
<organism evidence="5 6">
    <name type="scientific">Micromonospora polyrhachis</name>
    <dbReference type="NCBI Taxonomy" id="1282883"/>
    <lineage>
        <taxon>Bacteria</taxon>
        <taxon>Bacillati</taxon>
        <taxon>Actinomycetota</taxon>
        <taxon>Actinomycetes</taxon>
        <taxon>Micromonosporales</taxon>
        <taxon>Micromonosporaceae</taxon>
        <taxon>Micromonospora</taxon>
    </lineage>
</organism>
<accession>A0A7W7SX68</accession>
<proteinExistence type="predicted"/>
<dbReference type="InterPro" id="IPR001242">
    <property type="entry name" value="Condensation_dom"/>
</dbReference>
<protein>
    <submittedName>
        <fullName evidence="5">Amino acid adenylation domain-containing protein</fullName>
    </submittedName>
</protein>
<evidence type="ECO:0000313" key="6">
    <source>
        <dbReference type="Proteomes" id="UP000578819"/>
    </source>
</evidence>
<dbReference type="GO" id="GO:0031177">
    <property type="term" value="F:phosphopantetheine binding"/>
    <property type="evidence" value="ECO:0007669"/>
    <property type="project" value="InterPro"/>
</dbReference>
<evidence type="ECO:0000256" key="2">
    <source>
        <dbReference type="ARBA" id="ARBA00022450"/>
    </source>
</evidence>
<dbReference type="FunFam" id="3.30.300.30:FF:000010">
    <property type="entry name" value="Enterobactin synthetase component F"/>
    <property type="match status" value="1"/>
</dbReference>
<dbReference type="Pfam" id="PF00550">
    <property type="entry name" value="PP-binding"/>
    <property type="match status" value="1"/>
</dbReference>
<dbReference type="InterPro" id="IPR009081">
    <property type="entry name" value="PP-bd_ACP"/>
</dbReference>
<name>A0A7W7SX68_9ACTN</name>
<dbReference type="EMBL" id="JACHJW010000001">
    <property type="protein sequence ID" value="MBB4962604.1"/>
    <property type="molecule type" value="Genomic_DNA"/>
</dbReference>
<dbReference type="InterPro" id="IPR025110">
    <property type="entry name" value="AMP-bd_C"/>
</dbReference>
<dbReference type="InterPro" id="IPR020845">
    <property type="entry name" value="AMP-binding_CS"/>
</dbReference>
<evidence type="ECO:0000259" key="4">
    <source>
        <dbReference type="PROSITE" id="PS50075"/>
    </source>
</evidence>
<dbReference type="RefSeq" id="WP_184538948.1">
    <property type="nucleotide sequence ID" value="NZ_JACHJW010000001.1"/>
</dbReference>
<dbReference type="InterPro" id="IPR023213">
    <property type="entry name" value="CAT-like_dom_sf"/>
</dbReference>
<dbReference type="SUPFAM" id="SSF56801">
    <property type="entry name" value="Acetyl-CoA synthetase-like"/>
    <property type="match status" value="1"/>
</dbReference>
<dbReference type="InterPro" id="IPR020806">
    <property type="entry name" value="PKS_PP-bd"/>
</dbReference>
<reference evidence="5 6" key="1">
    <citation type="submission" date="2020-08" db="EMBL/GenBank/DDBJ databases">
        <title>Sequencing the genomes of 1000 actinobacteria strains.</title>
        <authorList>
            <person name="Klenk H.-P."/>
        </authorList>
    </citation>
    <scope>NUCLEOTIDE SEQUENCE [LARGE SCALE GENOMIC DNA]</scope>
    <source>
        <strain evidence="5 6">DSM 45886</strain>
    </source>
</reference>
<dbReference type="NCBIfam" id="TIGR01733">
    <property type="entry name" value="AA-adenyl-dom"/>
    <property type="match status" value="1"/>
</dbReference>
<dbReference type="Gene3D" id="3.30.559.10">
    <property type="entry name" value="Chloramphenicol acetyltransferase-like domain"/>
    <property type="match status" value="1"/>
</dbReference>